<protein>
    <submittedName>
        <fullName evidence="1">Uncharacterized protein</fullName>
    </submittedName>
</protein>
<dbReference type="EMBL" id="BAAAWD010000014">
    <property type="protein sequence ID" value="GAA3020625.1"/>
    <property type="molecule type" value="Genomic_DNA"/>
</dbReference>
<organism evidence="1 2">
    <name type="scientific">Streptosporangium longisporum</name>
    <dbReference type="NCBI Taxonomy" id="46187"/>
    <lineage>
        <taxon>Bacteria</taxon>
        <taxon>Bacillati</taxon>
        <taxon>Actinomycetota</taxon>
        <taxon>Actinomycetes</taxon>
        <taxon>Streptosporangiales</taxon>
        <taxon>Streptosporangiaceae</taxon>
        <taxon>Streptosporangium</taxon>
    </lineage>
</organism>
<gene>
    <name evidence="1" type="ORF">GCM10017559_51340</name>
</gene>
<evidence type="ECO:0000313" key="1">
    <source>
        <dbReference type="EMBL" id="GAA3020625.1"/>
    </source>
</evidence>
<accession>A0ABN3Y9T1</accession>
<reference evidence="1 2" key="1">
    <citation type="journal article" date="2019" name="Int. J. Syst. Evol. Microbiol.">
        <title>The Global Catalogue of Microorganisms (GCM) 10K type strain sequencing project: providing services to taxonomists for standard genome sequencing and annotation.</title>
        <authorList>
            <consortium name="The Broad Institute Genomics Platform"/>
            <consortium name="The Broad Institute Genome Sequencing Center for Infectious Disease"/>
            <person name="Wu L."/>
            <person name="Ma J."/>
        </authorList>
    </citation>
    <scope>NUCLEOTIDE SEQUENCE [LARGE SCALE GENOMIC DNA]</scope>
    <source>
        <strain evidence="1 2">JCM 3106</strain>
    </source>
</reference>
<proteinExistence type="predicted"/>
<name>A0ABN3Y9T1_9ACTN</name>
<dbReference type="Proteomes" id="UP001499930">
    <property type="component" value="Unassembled WGS sequence"/>
</dbReference>
<comment type="caution">
    <text evidence="1">The sequence shown here is derived from an EMBL/GenBank/DDBJ whole genome shotgun (WGS) entry which is preliminary data.</text>
</comment>
<evidence type="ECO:0000313" key="2">
    <source>
        <dbReference type="Proteomes" id="UP001499930"/>
    </source>
</evidence>
<sequence length="105" mass="11535">MHDGVETELDGLAEDVLRPRHIRTVQIVGAAGDPDFRGGVNDRVAALQRVPYGRGVSDIGLMQRNRLVHPEVGQHPARFPWIAHEEQRLVPVGEKAGDGVRADET</sequence>
<keyword evidence="2" id="KW-1185">Reference proteome</keyword>